<feature type="domain" description="Signal transduction histidine kinase subgroup 2 dimerisation and phosphoacceptor" evidence="9">
    <location>
        <begin position="163"/>
        <end position="237"/>
    </location>
</feature>
<keyword evidence="8" id="KW-0175">Coiled coil</keyword>
<dbReference type="Gene3D" id="3.30.565.10">
    <property type="entry name" value="Histidine kinase-like ATPase, C-terminal domain"/>
    <property type="match status" value="1"/>
</dbReference>
<evidence type="ECO:0000256" key="4">
    <source>
        <dbReference type="ARBA" id="ARBA00022679"/>
    </source>
</evidence>
<dbReference type="RefSeq" id="WP_013295392.1">
    <property type="nucleotide sequence ID" value="NC_014408.1"/>
</dbReference>
<evidence type="ECO:0000256" key="2">
    <source>
        <dbReference type="ARBA" id="ARBA00012438"/>
    </source>
</evidence>
<keyword evidence="3" id="KW-0597">Phosphoprotein</keyword>
<dbReference type="AlphaFoldDB" id="D9PVC0"/>
<dbReference type="GO" id="GO:0005524">
    <property type="term" value="F:ATP binding"/>
    <property type="evidence" value="ECO:0007669"/>
    <property type="project" value="UniProtKB-KW"/>
</dbReference>
<keyword evidence="6 10" id="KW-0418">Kinase</keyword>
<dbReference type="GeneID" id="77399354"/>
<protein>
    <recommendedName>
        <fullName evidence="2">histidine kinase</fullName>
        <ecNumber evidence="2">2.7.13.3</ecNumber>
    </recommendedName>
</protein>
<comment type="catalytic activity">
    <reaction evidence="1">
        <text>ATP + protein L-histidine = ADP + protein N-phospho-L-histidine.</text>
        <dbReference type="EC" id="2.7.13.3"/>
    </reaction>
</comment>
<evidence type="ECO:0000256" key="1">
    <source>
        <dbReference type="ARBA" id="ARBA00000085"/>
    </source>
</evidence>
<dbReference type="Gene3D" id="3.30.450.20">
    <property type="entry name" value="PAS domain"/>
    <property type="match status" value="1"/>
</dbReference>
<dbReference type="InterPro" id="IPR011495">
    <property type="entry name" value="Sig_transdc_His_kin_sub2_dim/P"/>
</dbReference>
<dbReference type="PANTHER" id="PTHR41523:SF8">
    <property type="entry name" value="ETHYLENE RESPONSE SENSOR PROTEIN"/>
    <property type="match status" value="1"/>
</dbReference>
<reference key="1">
    <citation type="submission" date="2009-08" db="EMBL/GenBank/DDBJ databases">
        <title>The genome sequence of Methanothermobacter marburgensis.</title>
        <authorList>
            <person name="Kaster A."/>
            <person name="Seedorf H."/>
            <person name="Goenrich M."/>
            <person name="Wiezer A."/>
            <person name="Liesegang H."/>
            <person name="Thauer R."/>
            <person name="Gottschalk G."/>
        </authorList>
    </citation>
    <scope>NUCLEOTIDE SEQUENCE</scope>
    <source>
        <strain>Marburg</strain>
    </source>
</reference>
<keyword evidence="4" id="KW-0808">Transferase</keyword>
<keyword evidence="11" id="KW-1185">Reference proteome</keyword>
<name>D9PVC0_METTM</name>
<evidence type="ECO:0000256" key="3">
    <source>
        <dbReference type="ARBA" id="ARBA00022553"/>
    </source>
</evidence>
<keyword evidence="5" id="KW-0547">Nucleotide-binding</keyword>
<evidence type="ECO:0000256" key="8">
    <source>
        <dbReference type="SAM" id="Coils"/>
    </source>
</evidence>
<reference evidence="10 11" key="2">
    <citation type="journal article" date="2010" name="J. Bacteriol.">
        <title>Complete genome sequence of Methanothermobacter marburgensis, a methanoarchaeon model organism.</title>
        <authorList>
            <person name="Liesegang H."/>
            <person name="Kaster A.K."/>
            <person name="Wiezer A."/>
            <person name="Goenrich M."/>
            <person name="Wollherr A."/>
            <person name="Seedorf H."/>
            <person name="Gottschalk G."/>
            <person name="Thauer R.K."/>
        </authorList>
    </citation>
    <scope>NUCLEOTIDE SEQUENCE [LARGE SCALE GENOMIC DNA]</scope>
    <source>
        <strain evidence="11">ATCC BAA-927 / DSM 2133 / JCM 14651 / NBRC 100331 / OCM 82 / Marburg</strain>
    </source>
</reference>
<proteinExistence type="predicted"/>
<organism evidence="10 11">
    <name type="scientific">Methanothermobacter marburgensis (strain ATCC BAA-927 / DSM 2133 / JCM 14651 / NBRC 100331 / OCM 82 / Marburg)</name>
    <name type="common">Methanobacterium thermoautotrophicum</name>
    <dbReference type="NCBI Taxonomy" id="79929"/>
    <lineage>
        <taxon>Archaea</taxon>
        <taxon>Methanobacteriati</taxon>
        <taxon>Methanobacteriota</taxon>
        <taxon>Methanomada group</taxon>
        <taxon>Methanobacteria</taxon>
        <taxon>Methanobacteriales</taxon>
        <taxon>Methanobacteriaceae</taxon>
        <taxon>Methanothermobacter</taxon>
    </lineage>
</organism>
<sequence>MNNNGPEGVFLILRKDGFIEKIIDHGSNIPLTIESFVDLMDMGSQAKASLFIQEINDKGAAYNWELNLKNLKTYHFSGFMADERIYAVGAARKEDMIKIYRLVDTELPETPEMGPSAGGDVKEELFDELTRLNNQLSAARRELLKKNMELEKALKEKEMLLREINHRVKNNLMIISSILNIQSRYVKDRDDLMLFREAQSKARAMAMLHERLYTSGKHRRVDFGEYLRGLVRDLYQTFLSDPGRIALETDIDEAELDINTVVPLTLIVNELFTNAIKHAFPEGKKVE</sequence>
<gene>
    <name evidence="10" type="ordered locus">MTBMA_c05730</name>
</gene>
<dbReference type="EC" id="2.7.13.3" evidence="2"/>
<dbReference type="EMBL" id="CP001710">
    <property type="protein sequence ID" value="ADL58168.1"/>
    <property type="molecule type" value="Genomic_DNA"/>
</dbReference>
<feature type="coiled-coil region" evidence="8">
    <location>
        <begin position="122"/>
        <end position="167"/>
    </location>
</feature>
<dbReference type="HOGENOM" id="CLU_777576_0_0_2"/>
<evidence type="ECO:0000256" key="6">
    <source>
        <dbReference type="ARBA" id="ARBA00022777"/>
    </source>
</evidence>
<dbReference type="KEGG" id="mmg:MTBMA_c05730"/>
<dbReference type="InterPro" id="IPR036890">
    <property type="entry name" value="HATPase_C_sf"/>
</dbReference>
<dbReference type="GO" id="GO:0004673">
    <property type="term" value="F:protein histidine kinase activity"/>
    <property type="evidence" value="ECO:0007669"/>
    <property type="project" value="UniProtKB-EC"/>
</dbReference>
<dbReference type="Proteomes" id="UP000000345">
    <property type="component" value="Chromosome"/>
</dbReference>
<evidence type="ECO:0000256" key="5">
    <source>
        <dbReference type="ARBA" id="ARBA00022741"/>
    </source>
</evidence>
<dbReference type="Pfam" id="PF07568">
    <property type="entry name" value="HisKA_2"/>
    <property type="match status" value="1"/>
</dbReference>
<dbReference type="PANTHER" id="PTHR41523">
    <property type="entry name" value="TWO-COMPONENT SYSTEM SENSOR PROTEIN"/>
    <property type="match status" value="1"/>
</dbReference>
<dbReference type="GeneID" id="9704281"/>
<evidence type="ECO:0000259" key="9">
    <source>
        <dbReference type="Pfam" id="PF07568"/>
    </source>
</evidence>
<dbReference type="STRING" id="79929.MTBMA_c05730"/>
<evidence type="ECO:0000313" key="10">
    <source>
        <dbReference type="EMBL" id="ADL58168.1"/>
    </source>
</evidence>
<dbReference type="PATRIC" id="fig|79929.8.peg.557"/>
<keyword evidence="7" id="KW-0067">ATP-binding</keyword>
<dbReference type="OrthoDB" id="8127at2157"/>
<evidence type="ECO:0000313" key="11">
    <source>
        <dbReference type="Proteomes" id="UP000000345"/>
    </source>
</evidence>
<evidence type="ECO:0000256" key="7">
    <source>
        <dbReference type="ARBA" id="ARBA00022840"/>
    </source>
</evidence>
<accession>D9PVC0</accession>
<dbReference type="PaxDb" id="79929-MTBMA_c05730"/>